<dbReference type="PANTHER" id="PTHR42956:SF1">
    <property type="entry name" value="NITROGENASE IRON-MOLYBDENUM COFACTOR BIOSYNTHESIS PROTEIN NIFE"/>
    <property type="match status" value="1"/>
</dbReference>
<name>A0A8J8SGJ5_9FIRM</name>
<dbReference type="InterPro" id="IPR000510">
    <property type="entry name" value="Nase/OxRdtase_comp1"/>
</dbReference>
<gene>
    <name evidence="2" type="ORF">HZI73_08955</name>
</gene>
<feature type="domain" description="Nitrogenase/oxidoreductase component 1" evidence="1">
    <location>
        <begin position="30"/>
        <end position="383"/>
    </location>
</feature>
<dbReference type="CDD" id="cd00316">
    <property type="entry name" value="Oxidoreductase_nitrogenase"/>
    <property type="match status" value="1"/>
</dbReference>
<sequence length="488" mass="55552">MLKEDYRLSNIQEDKDVKSLSKAQFPGPHCPLFGAIMTASYIEDLTLLIIGTEECTYYGKDFAMTRQNGKDQVYAAVLEQHDITFGCESDLREMILKIDREDRPKALMVITTCVVELVGEDVASILHSLREEVDTKLLIVHTEHFKCNSHIDGMEKTLAQLAYLMETKRKKEKAVNILGFKYEGVEQTELYVLLEDEGIDVAMTIPTKVTIESIAEATSSALNIVVDATALPLAKAMEQQFQIPYVDFGMGLDLDRIANCYKEISDYLGIALHKKIEEKYNEVADRMEKVENGLQGKTFIYGNTPFDCFAFSEFLMELGMEPLIIQCRELLPSHGEVMMRMLNRHVNPYILRMANVAPLRRIYGTLKPDYYFGHESPMELSKHHITQIVTDTCAKKIGFEKVMAVIDAIQEEQGIFSLMGEHKKNNSDEQVRNKIKHMTNMPESMKKMLLNMKSIPDAMQEALLTLDDNAPMESMMQGHGAHMMMRRS</sequence>
<dbReference type="Proteomes" id="UP000683246">
    <property type="component" value="Chromosome"/>
</dbReference>
<dbReference type="Gene3D" id="3.40.50.12380">
    <property type="entry name" value="Nitrogenase MoFe cofactor biosynthesis protein NifE, C-terminal"/>
    <property type="match status" value="1"/>
</dbReference>
<keyword evidence="3" id="KW-1185">Reference proteome</keyword>
<reference evidence="2" key="1">
    <citation type="submission" date="2020-07" db="EMBL/GenBank/DDBJ databases">
        <title>Vallitalea pronyensis genome.</title>
        <authorList>
            <person name="Postec A."/>
        </authorList>
    </citation>
    <scope>NUCLEOTIDE SEQUENCE</scope>
    <source>
        <strain evidence="2">FatNI3</strain>
    </source>
</reference>
<dbReference type="Pfam" id="PF00148">
    <property type="entry name" value="Oxidored_nitro"/>
    <property type="match status" value="1"/>
</dbReference>
<dbReference type="AlphaFoldDB" id="A0A8J8SGJ5"/>
<dbReference type="InterPro" id="IPR049939">
    <property type="entry name" value="NifE-like"/>
</dbReference>
<dbReference type="SUPFAM" id="SSF53807">
    <property type="entry name" value="Helical backbone' metal receptor"/>
    <property type="match status" value="1"/>
</dbReference>
<dbReference type="KEGG" id="vpy:HZI73_08955"/>
<dbReference type="PANTHER" id="PTHR42956">
    <property type="entry name" value="NITROGENASE IRON-MOLYBDENUM COFACTOR BIOSYNTHESIS PROTEIN NIFE"/>
    <property type="match status" value="1"/>
</dbReference>
<dbReference type="EMBL" id="CP058649">
    <property type="protein sequence ID" value="QUI22422.1"/>
    <property type="molecule type" value="Genomic_DNA"/>
</dbReference>
<proteinExistence type="predicted"/>
<dbReference type="Gene3D" id="3.40.50.1980">
    <property type="entry name" value="Nitrogenase molybdenum iron protein domain"/>
    <property type="match status" value="1"/>
</dbReference>
<dbReference type="RefSeq" id="WP_212697907.1">
    <property type="nucleotide sequence ID" value="NZ_CP058649.1"/>
</dbReference>
<protein>
    <submittedName>
        <fullName evidence="2">Nitrogenase component 1</fullName>
    </submittedName>
</protein>
<evidence type="ECO:0000313" key="3">
    <source>
        <dbReference type="Proteomes" id="UP000683246"/>
    </source>
</evidence>
<accession>A0A8J8SGJ5</accession>
<organism evidence="2 3">
    <name type="scientific">Vallitalea pronyensis</name>
    <dbReference type="NCBI Taxonomy" id="1348613"/>
    <lineage>
        <taxon>Bacteria</taxon>
        <taxon>Bacillati</taxon>
        <taxon>Bacillota</taxon>
        <taxon>Clostridia</taxon>
        <taxon>Lachnospirales</taxon>
        <taxon>Vallitaleaceae</taxon>
        <taxon>Vallitalea</taxon>
    </lineage>
</organism>
<evidence type="ECO:0000313" key="2">
    <source>
        <dbReference type="EMBL" id="QUI22422.1"/>
    </source>
</evidence>
<evidence type="ECO:0000259" key="1">
    <source>
        <dbReference type="Pfam" id="PF00148"/>
    </source>
</evidence>
<dbReference type="GO" id="GO:0016491">
    <property type="term" value="F:oxidoreductase activity"/>
    <property type="evidence" value="ECO:0007669"/>
    <property type="project" value="InterPro"/>
</dbReference>